<name>C6XJD0_HIRBI</name>
<evidence type="ECO:0000256" key="1">
    <source>
        <dbReference type="SAM" id="Phobius"/>
    </source>
</evidence>
<dbReference type="AlphaFoldDB" id="C6XJD0"/>
<keyword evidence="1" id="KW-0472">Membrane</keyword>
<dbReference type="eggNOG" id="COG0428">
    <property type="taxonomic scope" value="Bacteria"/>
</dbReference>
<proteinExistence type="predicted"/>
<gene>
    <name evidence="2" type="ordered locus">Hbal_1537</name>
</gene>
<protein>
    <recommendedName>
        <fullName evidence="4">Zinc/iron permease</fullName>
    </recommendedName>
</protein>
<feature type="transmembrane region" description="Helical" evidence="1">
    <location>
        <begin position="12"/>
        <end position="32"/>
    </location>
</feature>
<evidence type="ECO:0000313" key="3">
    <source>
        <dbReference type="Proteomes" id="UP000002745"/>
    </source>
</evidence>
<evidence type="ECO:0000313" key="2">
    <source>
        <dbReference type="EMBL" id="ACT59225.1"/>
    </source>
</evidence>
<dbReference type="RefSeq" id="WP_015827375.1">
    <property type="nucleotide sequence ID" value="NC_012982.1"/>
</dbReference>
<dbReference type="STRING" id="582402.Hbal_1537"/>
<feature type="transmembrane region" description="Helical" evidence="1">
    <location>
        <begin position="98"/>
        <end position="119"/>
    </location>
</feature>
<reference evidence="3" key="1">
    <citation type="journal article" date="2011" name="J. Bacteriol.">
        <title>Genome sequences of eight morphologically diverse alphaproteobacteria.</title>
        <authorList>
            <consortium name="US DOE Joint Genome Institute"/>
            <person name="Brown P.J."/>
            <person name="Kysela D.T."/>
            <person name="Buechlein A."/>
            <person name="Hemmerich C."/>
            <person name="Brun Y.V."/>
        </authorList>
    </citation>
    <scope>NUCLEOTIDE SEQUENCE [LARGE SCALE GENOMIC DNA]</scope>
    <source>
        <strain evidence="3">ATCC 49814 / DSM 5838 / IFAM 1418</strain>
    </source>
</reference>
<feature type="transmembrane region" description="Helical" evidence="1">
    <location>
        <begin position="163"/>
        <end position="185"/>
    </location>
</feature>
<dbReference type="EMBL" id="CP001678">
    <property type="protein sequence ID" value="ACT59225.1"/>
    <property type="molecule type" value="Genomic_DNA"/>
</dbReference>
<feature type="transmembrane region" description="Helical" evidence="1">
    <location>
        <begin position="68"/>
        <end position="86"/>
    </location>
</feature>
<keyword evidence="1" id="KW-0812">Transmembrane</keyword>
<sequence>MHILENKFDIPIALSFSILAGIICFLGIMLAAFNRTIAERFSHIGAILAGFLLGLIAITHLLPESLSFGILASLFICLGFLLGLYLDKVGHVDTQHIGHVTLTPIIAIALHSFLDGMIYVVSFGHSHEGGIFAGIGLVLHELPEGLITFILCFSLLKRLIPALTLAIFAAALSTPMGTIIGNILGHHWGEAFLAYAYPISAGLVSWASISLLKEHAVKILPNRNR</sequence>
<feature type="transmembrane region" description="Helical" evidence="1">
    <location>
        <begin position="191"/>
        <end position="212"/>
    </location>
</feature>
<dbReference type="KEGG" id="hba:Hbal_1537"/>
<accession>C6XJD0</accession>
<evidence type="ECO:0008006" key="4">
    <source>
        <dbReference type="Google" id="ProtNLM"/>
    </source>
</evidence>
<feature type="transmembrane region" description="Helical" evidence="1">
    <location>
        <begin position="131"/>
        <end position="156"/>
    </location>
</feature>
<dbReference type="Proteomes" id="UP000002745">
    <property type="component" value="Chromosome"/>
</dbReference>
<keyword evidence="1" id="KW-1133">Transmembrane helix</keyword>
<feature type="transmembrane region" description="Helical" evidence="1">
    <location>
        <begin position="44"/>
        <end position="62"/>
    </location>
</feature>
<keyword evidence="3" id="KW-1185">Reference proteome</keyword>
<organism evidence="2 3">
    <name type="scientific">Hirschia baltica (strain ATCC 49814 / DSM 5838 / IFAM 1418)</name>
    <dbReference type="NCBI Taxonomy" id="582402"/>
    <lineage>
        <taxon>Bacteria</taxon>
        <taxon>Pseudomonadati</taxon>
        <taxon>Pseudomonadota</taxon>
        <taxon>Alphaproteobacteria</taxon>
        <taxon>Hyphomonadales</taxon>
        <taxon>Hyphomonadaceae</taxon>
        <taxon>Hirschia</taxon>
    </lineage>
</organism>
<dbReference type="HOGENOM" id="CLU_015114_0_5_5"/>